<dbReference type="EMBL" id="FQZK01000009">
    <property type="protein sequence ID" value="SHJ78814.1"/>
    <property type="molecule type" value="Genomic_DNA"/>
</dbReference>
<feature type="transmembrane region" description="Helical" evidence="1">
    <location>
        <begin position="125"/>
        <end position="151"/>
    </location>
</feature>
<feature type="transmembrane region" description="Helical" evidence="1">
    <location>
        <begin position="191"/>
        <end position="214"/>
    </location>
</feature>
<gene>
    <name evidence="2" type="ORF">SAMN05421803_109204</name>
</gene>
<feature type="transmembrane region" description="Helical" evidence="1">
    <location>
        <begin position="57"/>
        <end position="84"/>
    </location>
</feature>
<accession>A0A1M6M5N2</accession>
<protein>
    <submittedName>
        <fullName evidence="2">Uncharacterized protein</fullName>
    </submittedName>
</protein>
<sequence>MDGRTGNGRPRPSAVPGDLVRAAVPPLLPGGLAAAAACAALSAGAATGSPVSPVLPVLALAALALGAPVALAAALLVGAAALAGRRADPDAVRRRALRAAPAVLLWAGVLAAPVAAAVLLSPAPWVLAVTAGVLLPLLPALLLAVPVAVVTGRPPHRVLATALTPCGLWTLLGGLRSAVDVPGHTGARPSVAAPVPVALLLGTIVVSGTAWSAAGPAEQAGDGRTTVHIEAADGSEHRFEVDLAAPDGDARTAARVGDHAVDAYWRAGPAEDGSTLYLRVCPVTDSCGEKETDGTGVLDVTAADDGSFEVTSAERGVPFTLVSCADPGCTRALPADAPTVPAVAPGSVTVEVEGPESMRLVLLSCAETACPDTAAQGGGGPDAGEPVHRAPADAVARRGAPVPADAAGGPSCAAPECASHV</sequence>
<dbReference type="AlphaFoldDB" id="A0A1M6M5N2"/>
<keyword evidence="1" id="KW-1133">Transmembrane helix</keyword>
<feature type="transmembrane region" description="Helical" evidence="1">
    <location>
        <begin position="158"/>
        <end position="179"/>
    </location>
</feature>
<evidence type="ECO:0000313" key="3">
    <source>
        <dbReference type="Proteomes" id="UP000184452"/>
    </source>
</evidence>
<keyword evidence="3" id="KW-1185">Reference proteome</keyword>
<organism evidence="2 3">
    <name type="scientific">Nocardiopsis flavescens</name>
    <dbReference type="NCBI Taxonomy" id="758803"/>
    <lineage>
        <taxon>Bacteria</taxon>
        <taxon>Bacillati</taxon>
        <taxon>Actinomycetota</taxon>
        <taxon>Actinomycetes</taxon>
        <taxon>Streptosporangiales</taxon>
        <taxon>Nocardiopsidaceae</taxon>
        <taxon>Nocardiopsis</taxon>
    </lineage>
</organism>
<evidence type="ECO:0000256" key="1">
    <source>
        <dbReference type="SAM" id="Phobius"/>
    </source>
</evidence>
<evidence type="ECO:0000313" key="2">
    <source>
        <dbReference type="EMBL" id="SHJ78814.1"/>
    </source>
</evidence>
<keyword evidence="1" id="KW-0812">Transmembrane</keyword>
<keyword evidence="1" id="KW-0472">Membrane</keyword>
<reference evidence="2 3" key="1">
    <citation type="submission" date="2016-11" db="EMBL/GenBank/DDBJ databases">
        <authorList>
            <person name="Jaros S."/>
            <person name="Januszkiewicz K."/>
            <person name="Wedrychowicz H."/>
        </authorList>
    </citation>
    <scope>NUCLEOTIDE SEQUENCE [LARGE SCALE GENOMIC DNA]</scope>
    <source>
        <strain evidence="2 3">CGMCC 4.5723</strain>
    </source>
</reference>
<name>A0A1M6M5N2_9ACTN</name>
<proteinExistence type="predicted"/>
<dbReference type="RefSeq" id="WP_143173385.1">
    <property type="nucleotide sequence ID" value="NZ_FQZK01000009.1"/>
</dbReference>
<dbReference type="Proteomes" id="UP000184452">
    <property type="component" value="Unassembled WGS sequence"/>
</dbReference>
<feature type="transmembrane region" description="Helical" evidence="1">
    <location>
        <begin position="96"/>
        <end position="119"/>
    </location>
</feature>